<organism evidence="1 2">
    <name type="scientific">Draconibacterium halophilum</name>
    <dbReference type="NCBI Taxonomy" id="2706887"/>
    <lineage>
        <taxon>Bacteria</taxon>
        <taxon>Pseudomonadati</taxon>
        <taxon>Bacteroidota</taxon>
        <taxon>Bacteroidia</taxon>
        <taxon>Marinilabiliales</taxon>
        <taxon>Prolixibacteraceae</taxon>
        <taxon>Draconibacterium</taxon>
    </lineage>
</organism>
<dbReference type="KEGG" id="drc:G0Q07_15950"/>
<dbReference type="Proteomes" id="UP000474630">
    <property type="component" value="Chromosome"/>
</dbReference>
<gene>
    <name evidence="1" type="ORF">G0Q07_15950</name>
</gene>
<name>A0A6C0RGC7_9BACT</name>
<evidence type="ECO:0000313" key="2">
    <source>
        <dbReference type="Proteomes" id="UP000474630"/>
    </source>
</evidence>
<evidence type="ECO:0008006" key="3">
    <source>
        <dbReference type="Google" id="ProtNLM"/>
    </source>
</evidence>
<accession>A0A6C0RGC7</accession>
<dbReference type="EMBL" id="CP048409">
    <property type="protein sequence ID" value="QIA09117.1"/>
    <property type="molecule type" value="Genomic_DNA"/>
</dbReference>
<protein>
    <recommendedName>
        <fullName evidence="3">Dnd system-associated protein 4</fullName>
    </recommendedName>
</protein>
<evidence type="ECO:0000313" key="1">
    <source>
        <dbReference type="EMBL" id="QIA09117.1"/>
    </source>
</evidence>
<proteinExistence type="predicted"/>
<keyword evidence="2" id="KW-1185">Reference proteome</keyword>
<dbReference type="AlphaFoldDB" id="A0A6C0RGC7"/>
<dbReference type="RefSeq" id="WP_163348035.1">
    <property type="nucleotide sequence ID" value="NZ_CP048409.1"/>
</dbReference>
<reference evidence="1 2" key="1">
    <citation type="submission" date="2020-02" db="EMBL/GenBank/DDBJ databases">
        <title>Genome sequencing for Draconibacterium sp. strain M1.</title>
        <authorList>
            <person name="Park S.-J."/>
        </authorList>
    </citation>
    <scope>NUCLEOTIDE SEQUENCE [LARGE SCALE GENOMIC DNA]</scope>
    <source>
        <strain evidence="1 2">M1</strain>
    </source>
</reference>
<sequence length="170" mass="20307">MDSQEFKNRIFSKRPRYANIYKDLIATLANKGNQKTEFIQFGPIYQIYIYAFYIGVHRNERTPLPSRESTTDFLEIGKWKPDSLAHFILMSMFAKLEDLNLTTWNELEDMEENDIDSFVRTLIKTIEEYANAGFSYLQFQFDEDRNRFNETYIFADILKDLTEENINIYL</sequence>